<keyword evidence="1" id="KW-0812">Transmembrane</keyword>
<protein>
    <recommendedName>
        <fullName evidence="4">Prepilin-type N-terminal cleavage/methylation domain-containing protein</fullName>
    </recommendedName>
</protein>
<dbReference type="Pfam" id="PF07963">
    <property type="entry name" value="N_methyl"/>
    <property type="match status" value="1"/>
</dbReference>
<dbReference type="NCBIfam" id="TIGR02532">
    <property type="entry name" value="IV_pilin_GFxxxE"/>
    <property type="match status" value="1"/>
</dbReference>
<dbReference type="OrthoDB" id="6038212at2"/>
<dbReference type="SUPFAM" id="SSF54523">
    <property type="entry name" value="Pili subunits"/>
    <property type="match status" value="1"/>
</dbReference>
<gene>
    <name evidence="2" type="ORF">LHGZ1_0639</name>
</gene>
<dbReference type="InterPro" id="IPR012902">
    <property type="entry name" value="N_methyl_site"/>
</dbReference>
<sequence>MQKQQGFTLVELAVSLVVIGLVLGMVSLPLMRQLNDRLGRVPGGQDAQDIQAALAMYMQTMGRLPCGSADAGGVENAGLSGRKVQFLPWKTLGLPAGYDKYGSMFGYVVDPGICSVPVQWSSLLDQSPVVNVEFWGAAGKIAGNAVPVAVISYGKNRAGTVDRNGLRFGDATASAREKGQAIGQSPAILYGRVSEAVQEFDDEVLVLPALLLANRASLGGYPVVRQPAASGS</sequence>
<keyword evidence="1" id="KW-0472">Membrane</keyword>
<keyword evidence="1" id="KW-1133">Transmembrane helix</keyword>
<dbReference type="Proteomes" id="UP000197424">
    <property type="component" value="Chromosome"/>
</dbReference>
<evidence type="ECO:0000313" key="3">
    <source>
        <dbReference type="Proteomes" id="UP000197424"/>
    </source>
</evidence>
<accession>A0A248LF70</accession>
<evidence type="ECO:0008006" key="4">
    <source>
        <dbReference type="Google" id="ProtNLM"/>
    </source>
</evidence>
<reference evidence="3" key="1">
    <citation type="submission" date="2017-06" db="EMBL/GenBank/DDBJ databases">
        <title>Whole genome sequence of Laribacter hongkongensis LHGZ1.</title>
        <authorList>
            <person name="Chen D."/>
            <person name="Wu H."/>
            <person name="Chen J."/>
        </authorList>
    </citation>
    <scope>NUCLEOTIDE SEQUENCE [LARGE SCALE GENOMIC DNA]</scope>
    <source>
        <strain evidence="3">LHGZ1</strain>
    </source>
</reference>
<evidence type="ECO:0000313" key="2">
    <source>
        <dbReference type="EMBL" id="ASJ23470.1"/>
    </source>
</evidence>
<evidence type="ECO:0000256" key="1">
    <source>
        <dbReference type="SAM" id="Phobius"/>
    </source>
</evidence>
<dbReference type="PROSITE" id="PS00409">
    <property type="entry name" value="PROKAR_NTER_METHYL"/>
    <property type="match status" value="1"/>
</dbReference>
<proteinExistence type="predicted"/>
<feature type="transmembrane region" description="Helical" evidence="1">
    <location>
        <begin position="12"/>
        <end position="31"/>
    </location>
</feature>
<dbReference type="EMBL" id="CP022115">
    <property type="protein sequence ID" value="ASJ23470.1"/>
    <property type="molecule type" value="Genomic_DNA"/>
</dbReference>
<dbReference type="InterPro" id="IPR045584">
    <property type="entry name" value="Pilin-like"/>
</dbReference>
<organism evidence="2 3">
    <name type="scientific">Laribacter hongkongensis</name>
    <dbReference type="NCBI Taxonomy" id="168471"/>
    <lineage>
        <taxon>Bacteria</taxon>
        <taxon>Pseudomonadati</taxon>
        <taxon>Pseudomonadota</taxon>
        <taxon>Betaproteobacteria</taxon>
        <taxon>Neisseriales</taxon>
        <taxon>Aquaspirillaceae</taxon>
        <taxon>Laribacter</taxon>
    </lineage>
</organism>
<dbReference type="AlphaFoldDB" id="A0A248LF70"/>
<name>A0A248LF70_9NEIS</name>
<dbReference type="RefSeq" id="WP_088860117.1">
    <property type="nucleotide sequence ID" value="NZ_CP022115.1"/>
</dbReference>